<evidence type="ECO:0000259" key="3">
    <source>
        <dbReference type="Pfam" id="PF09937"/>
    </source>
</evidence>
<dbReference type="SUPFAM" id="SSF141571">
    <property type="entry name" value="Pentapeptide repeat-like"/>
    <property type="match status" value="3"/>
</dbReference>
<dbReference type="InterPro" id="IPR018683">
    <property type="entry name" value="DUF2169"/>
</dbReference>
<dbReference type="InterPro" id="IPR001646">
    <property type="entry name" value="5peptide_repeat"/>
</dbReference>
<feature type="domain" description="DUF2169" evidence="3">
    <location>
        <begin position="21"/>
        <end position="281"/>
    </location>
</feature>
<dbReference type="AlphaFoldDB" id="A0A226X633"/>
<dbReference type="RefSeq" id="WP_089160688.1">
    <property type="nucleotide sequence ID" value="NZ_MTHB01000063.1"/>
</dbReference>
<gene>
    <name evidence="4" type="ORF">BSU04_11980</name>
</gene>
<evidence type="ECO:0000256" key="1">
    <source>
        <dbReference type="ARBA" id="ARBA00022737"/>
    </source>
</evidence>
<evidence type="ECO:0000313" key="4">
    <source>
        <dbReference type="EMBL" id="OXC78460.1"/>
    </source>
</evidence>
<feature type="region of interest" description="Disordered" evidence="2">
    <location>
        <begin position="402"/>
        <end position="423"/>
    </location>
</feature>
<accession>A0A226X633</accession>
<keyword evidence="1" id="KW-0677">Repeat</keyword>
<comment type="caution">
    <text evidence="4">The sequence shown here is derived from an EMBL/GenBank/DDBJ whole genome shotgun (WGS) entry which is preliminary data.</text>
</comment>
<evidence type="ECO:0000256" key="2">
    <source>
        <dbReference type="SAM" id="MobiDB-lite"/>
    </source>
</evidence>
<protein>
    <recommendedName>
        <fullName evidence="3">DUF2169 domain-containing protein</fullName>
    </recommendedName>
</protein>
<organism evidence="4 5">
    <name type="scientific">Caballeronia sordidicola</name>
    <name type="common">Burkholderia sordidicola</name>
    <dbReference type="NCBI Taxonomy" id="196367"/>
    <lineage>
        <taxon>Bacteria</taxon>
        <taxon>Pseudomonadati</taxon>
        <taxon>Pseudomonadota</taxon>
        <taxon>Betaproteobacteria</taxon>
        <taxon>Burkholderiales</taxon>
        <taxon>Burkholderiaceae</taxon>
        <taxon>Caballeronia</taxon>
    </lineage>
</organism>
<dbReference type="EMBL" id="MTHB01000063">
    <property type="protein sequence ID" value="OXC78460.1"/>
    <property type="molecule type" value="Genomic_DNA"/>
</dbReference>
<dbReference type="Proteomes" id="UP000214720">
    <property type="component" value="Unassembled WGS sequence"/>
</dbReference>
<sequence length="807" mass="87845">MKIIKPTSLGILTRTYRSAAREHLGIAIPLLATLGDTPRLLGESALWDVVREELGAYTLDAALPKPHGEFLVSARAYGKYCGAAHACEVGARFAGIEKRLRVTGDRAPLDELPIDWPLTYGGPGFADNPRGRGFAPGPQTTSPSGPPSAPQVAYAAPGPLRPASFTPIAADWPARRTLYGQLDQQWLDEDRPGFPRSLDRRYFNIAPLDQQLPAHLALPNAAAYEFTRLHPEREVLRGVLPALRARCFIKRRESGSLEEIPMRLTTAWFVPHRERVAMIFHGETVIDEFDARDVECLLLAAETCGDTRPAGHYRHVFDLRHDPEHGVLHALRDADLMPESMLSRDDAPQASVSAWQGNLMRRARREAELAGTRVPAVAAAFEGDGFTPPRLSELAEFVARSERQASEQRAALETRRKEVEAKRTALKPLPNARRGPPAVPSAQHVRRCGMPDAGRRLRDVYRHAAHYQDAASSLSTAASQALRARISAGDCVAGFDLTGADLSGMNLRGANLSGALLESADLTGADLSDATLTDAVLVRATLTRTRLSGANLAAANLSLAQCEDTDFTGATLDGCVAERTRFLRCCFRLASIRRAQLRECTFDSADFSNATLADLAFTEQVLSDANFKGATIRKLAFVNCHLERACFSGADVEGFGLVETIARDVDFNMASLKKACFVKDTVLAGADFTQAVLVEVNLREADLRGARFDHASIVQSDFSDANLQAASLLSVRIENGYLVRADLRGAALSRADLINACLRRADLRGADLRETNLFRADLAEASLDRATRLDGAYLEQAVFHPLASARA</sequence>
<reference evidence="5" key="1">
    <citation type="submission" date="2017-01" db="EMBL/GenBank/DDBJ databases">
        <title>Genome Analysis of Deinococcus marmoris KOPRI26562.</title>
        <authorList>
            <person name="Kim J.H."/>
            <person name="Oh H.-M."/>
        </authorList>
    </citation>
    <scope>NUCLEOTIDE SEQUENCE [LARGE SCALE GENOMIC DNA]</scope>
    <source>
        <strain evidence="5">PAMC 26633</strain>
    </source>
</reference>
<name>A0A226X633_CABSO</name>
<proteinExistence type="predicted"/>
<dbReference type="PANTHER" id="PTHR47485:SF1">
    <property type="entry name" value="THYLAKOID LUMENAL 17.4 KDA PROTEIN, CHLOROPLASTIC"/>
    <property type="match status" value="1"/>
</dbReference>
<evidence type="ECO:0000313" key="5">
    <source>
        <dbReference type="Proteomes" id="UP000214720"/>
    </source>
</evidence>
<dbReference type="Pfam" id="PF09937">
    <property type="entry name" value="DUF2169"/>
    <property type="match status" value="1"/>
</dbReference>
<feature type="region of interest" description="Disordered" evidence="2">
    <location>
        <begin position="127"/>
        <end position="152"/>
    </location>
</feature>
<dbReference type="PANTHER" id="PTHR47485">
    <property type="entry name" value="THYLAKOID LUMENAL 17.4 KDA PROTEIN, CHLOROPLASTIC"/>
    <property type="match status" value="1"/>
</dbReference>
<dbReference type="Gene3D" id="2.160.20.80">
    <property type="entry name" value="E3 ubiquitin-protein ligase SopA"/>
    <property type="match status" value="3"/>
</dbReference>
<dbReference type="OrthoDB" id="237820at2"/>
<dbReference type="Pfam" id="PF00805">
    <property type="entry name" value="Pentapeptide"/>
    <property type="match status" value="5"/>
</dbReference>